<organism evidence="1 2">
    <name type="scientific">Vararia minispora EC-137</name>
    <dbReference type="NCBI Taxonomy" id="1314806"/>
    <lineage>
        <taxon>Eukaryota</taxon>
        <taxon>Fungi</taxon>
        <taxon>Dikarya</taxon>
        <taxon>Basidiomycota</taxon>
        <taxon>Agaricomycotina</taxon>
        <taxon>Agaricomycetes</taxon>
        <taxon>Russulales</taxon>
        <taxon>Lachnocladiaceae</taxon>
        <taxon>Vararia</taxon>
    </lineage>
</organism>
<evidence type="ECO:0000313" key="1">
    <source>
        <dbReference type="EMBL" id="KAI0028841.1"/>
    </source>
</evidence>
<protein>
    <submittedName>
        <fullName evidence="1">Uncharacterized protein</fullName>
    </submittedName>
</protein>
<dbReference type="EMBL" id="MU273719">
    <property type="protein sequence ID" value="KAI0028841.1"/>
    <property type="molecule type" value="Genomic_DNA"/>
</dbReference>
<sequence>MKNSERLYVELIFGSSNKYASWDPEIEVKVGDYGHFTRGKRSMMFWRTAPRGIFLREGNIYDSEDSGASLAKKHGIPDPRAHGGSTTQGVTWITSKNAEEMDMSADVSGQTPALANCSVKASFKFSSGPGAVLTMDRDTITAISPPGALRRLLEDPRMKHCLVISEVHSCSSFARYLGNATVKSVTIGLAVEPPAGAVASASARMHWVRSTTVGNFKSRINEDDERTFRPLFRLVSLKEDDLTTGLRGTLEEAMQMPLPDAVPPWMSVASKEQVPEEEAKKGPVAKILSRLPTRYD</sequence>
<keyword evidence="2" id="KW-1185">Reference proteome</keyword>
<comment type="caution">
    <text evidence="1">The sequence shown here is derived from an EMBL/GenBank/DDBJ whole genome shotgun (WGS) entry which is preliminary data.</text>
</comment>
<name>A0ACB8QAK5_9AGAM</name>
<dbReference type="Proteomes" id="UP000814128">
    <property type="component" value="Unassembled WGS sequence"/>
</dbReference>
<reference evidence="1" key="2">
    <citation type="journal article" date="2022" name="New Phytol.">
        <title>Evolutionary transition to the ectomycorrhizal habit in the genomes of a hyperdiverse lineage of mushroom-forming fungi.</title>
        <authorList>
            <person name="Looney B."/>
            <person name="Miyauchi S."/>
            <person name="Morin E."/>
            <person name="Drula E."/>
            <person name="Courty P.E."/>
            <person name="Kohler A."/>
            <person name="Kuo A."/>
            <person name="LaButti K."/>
            <person name="Pangilinan J."/>
            <person name="Lipzen A."/>
            <person name="Riley R."/>
            <person name="Andreopoulos W."/>
            <person name="He G."/>
            <person name="Johnson J."/>
            <person name="Nolan M."/>
            <person name="Tritt A."/>
            <person name="Barry K.W."/>
            <person name="Grigoriev I.V."/>
            <person name="Nagy L.G."/>
            <person name="Hibbett D."/>
            <person name="Henrissat B."/>
            <person name="Matheny P.B."/>
            <person name="Labbe J."/>
            <person name="Martin F.M."/>
        </authorList>
    </citation>
    <scope>NUCLEOTIDE SEQUENCE</scope>
    <source>
        <strain evidence="1">EC-137</strain>
    </source>
</reference>
<evidence type="ECO:0000313" key="2">
    <source>
        <dbReference type="Proteomes" id="UP000814128"/>
    </source>
</evidence>
<accession>A0ACB8QAK5</accession>
<proteinExistence type="predicted"/>
<gene>
    <name evidence="1" type="ORF">K488DRAFT_57662</name>
</gene>
<reference evidence="1" key="1">
    <citation type="submission" date="2021-02" db="EMBL/GenBank/DDBJ databases">
        <authorList>
            <consortium name="DOE Joint Genome Institute"/>
            <person name="Ahrendt S."/>
            <person name="Looney B.P."/>
            <person name="Miyauchi S."/>
            <person name="Morin E."/>
            <person name="Drula E."/>
            <person name="Courty P.E."/>
            <person name="Chicoki N."/>
            <person name="Fauchery L."/>
            <person name="Kohler A."/>
            <person name="Kuo A."/>
            <person name="Labutti K."/>
            <person name="Pangilinan J."/>
            <person name="Lipzen A."/>
            <person name="Riley R."/>
            <person name="Andreopoulos W."/>
            <person name="He G."/>
            <person name="Johnson J."/>
            <person name="Barry K.W."/>
            <person name="Grigoriev I.V."/>
            <person name="Nagy L."/>
            <person name="Hibbett D."/>
            <person name="Henrissat B."/>
            <person name="Matheny P.B."/>
            <person name="Labbe J."/>
            <person name="Martin F."/>
        </authorList>
    </citation>
    <scope>NUCLEOTIDE SEQUENCE</scope>
    <source>
        <strain evidence="1">EC-137</strain>
    </source>
</reference>